<dbReference type="AlphaFoldDB" id="A0A1P8U7G7"/>
<accession>A0A1P8U7G7</accession>
<reference evidence="2 3" key="1">
    <citation type="submission" date="2016-12" db="EMBL/GenBank/DDBJ databases">
        <title>Complete genome sequence of Microbacterium aurum KACC 15219.</title>
        <authorList>
            <person name="Jung Y."/>
            <person name="Shin J.-H."/>
            <person name="Lee Y.-J."/>
            <person name="Yi H."/>
            <person name="Bahn Y.-S."/>
            <person name="Kim J.F."/>
            <person name="Lee D.-W."/>
        </authorList>
    </citation>
    <scope>NUCLEOTIDE SEQUENCE [LARGE SCALE GENOMIC DNA]</scope>
    <source>
        <strain evidence="2 3">KACC 15219</strain>
    </source>
</reference>
<dbReference type="Pfam" id="PF00561">
    <property type="entry name" value="Abhydrolase_1"/>
    <property type="match status" value="1"/>
</dbReference>
<dbReference type="KEGG" id="maur:BOH66_07235"/>
<dbReference type="RefSeq" id="WP_076690382.1">
    <property type="nucleotide sequence ID" value="NZ_CP018762.1"/>
</dbReference>
<organism evidence="2 3">
    <name type="scientific">Microbacterium aurum</name>
    <dbReference type="NCBI Taxonomy" id="36805"/>
    <lineage>
        <taxon>Bacteria</taxon>
        <taxon>Bacillati</taxon>
        <taxon>Actinomycetota</taxon>
        <taxon>Actinomycetes</taxon>
        <taxon>Micrococcales</taxon>
        <taxon>Microbacteriaceae</taxon>
        <taxon>Microbacterium</taxon>
    </lineage>
</organism>
<keyword evidence="2" id="KW-0378">Hydrolase</keyword>
<dbReference type="EMBL" id="CP018762">
    <property type="protein sequence ID" value="APZ34066.1"/>
    <property type="molecule type" value="Genomic_DNA"/>
</dbReference>
<dbReference type="InterPro" id="IPR029058">
    <property type="entry name" value="AB_hydrolase_fold"/>
</dbReference>
<dbReference type="PANTHER" id="PTHR43194">
    <property type="entry name" value="HYDROLASE ALPHA/BETA FOLD FAMILY"/>
    <property type="match status" value="1"/>
</dbReference>
<dbReference type="InterPro" id="IPR050228">
    <property type="entry name" value="Carboxylesterase_BioH"/>
</dbReference>
<proteinExistence type="predicted"/>
<evidence type="ECO:0000313" key="3">
    <source>
        <dbReference type="Proteomes" id="UP000187185"/>
    </source>
</evidence>
<keyword evidence="3" id="KW-1185">Reference proteome</keyword>
<gene>
    <name evidence="2" type="ORF">BOH66_07235</name>
</gene>
<dbReference type="Proteomes" id="UP000187185">
    <property type="component" value="Chromosome"/>
</dbReference>
<evidence type="ECO:0000259" key="1">
    <source>
        <dbReference type="Pfam" id="PF00561"/>
    </source>
</evidence>
<feature type="domain" description="AB hydrolase-1" evidence="1">
    <location>
        <begin position="65"/>
        <end position="119"/>
    </location>
</feature>
<name>A0A1P8U7G7_9MICO</name>
<sequence length="230" mass="23825">MTATERQIFEPDGRAVPYLDEGAGPVVVLLPAAGLDFAYLGTLGSILVEEDFRVIRIGTRTAQTDAVTLHDLAQDVVDVLTGLGVDDAWVGGHAFGGAVARTIALDHHDRVNGVLLLGVETGDATADELTGELAAVFGESFAPQAELAAVQTAALAATPADEWAPIADGTPVLVIQGADDRVTPADNGAALQATAPGLVSVKGVEGAGHFFALTHPGETSWFIEDYLDWD</sequence>
<dbReference type="InterPro" id="IPR000073">
    <property type="entry name" value="AB_hydrolase_1"/>
</dbReference>
<dbReference type="STRING" id="36805.BOH66_07235"/>
<dbReference type="SUPFAM" id="SSF53474">
    <property type="entry name" value="alpha/beta-Hydrolases"/>
    <property type="match status" value="1"/>
</dbReference>
<dbReference type="OrthoDB" id="5077249at2"/>
<protein>
    <submittedName>
        <fullName evidence="2">Alpha/beta hydrolase</fullName>
    </submittedName>
</protein>
<dbReference type="PANTHER" id="PTHR43194:SF3">
    <property type="entry name" value="SIGMA FACTOR SIGB REGULATION PROTEIN RSBQ"/>
    <property type="match status" value="1"/>
</dbReference>
<dbReference type="Gene3D" id="3.40.50.1820">
    <property type="entry name" value="alpha/beta hydrolase"/>
    <property type="match status" value="1"/>
</dbReference>
<evidence type="ECO:0000313" key="2">
    <source>
        <dbReference type="EMBL" id="APZ34066.1"/>
    </source>
</evidence>
<dbReference type="GO" id="GO:0016787">
    <property type="term" value="F:hydrolase activity"/>
    <property type="evidence" value="ECO:0007669"/>
    <property type="project" value="UniProtKB-KW"/>
</dbReference>